<evidence type="ECO:0000313" key="16">
    <source>
        <dbReference type="EMBL" id="KMK51530.1"/>
    </source>
</evidence>
<feature type="active site" description="Proton acceptor" evidence="11">
    <location>
        <position position="62"/>
    </location>
</feature>
<dbReference type="RefSeq" id="WP_047976867.1">
    <property type="nucleotide sequence ID" value="NZ_JWIZ01000031.1"/>
</dbReference>
<sequence length="438" mass="49581">MIRLLYTLLSYLVQPIILLLMWKRGGKLPAYRRRLQERYGCYQGMQKPKANGIVIHAASVGEVIAATPLVKAIQTAYPTLPITMTTVTPTGSARVEAAFGKTVSHFYLPYDLPDAIKRFLGFVEPTLFIVIETELWPNLIHQMHLHRIPFVIANARLSPRSARRYGWVHSTIKAMLGEIRLILAQDKVSADRYLELGFPPERLVNTGNLKFDLEISDHLRQKVSNTAEMLGLTKRAVWIAGSTHEGEEKMILDAHQQLLQRYPDLVLILVPRHPERFEQVEALIKKTGIRYVKRSRHYPLMADTHVLLGDTMGEMMLLYGLAQIAFVGGSLVKHGGHNPLEPIAFELPVISGVHTFNFPEVFTKLRNVNGFIEIESRVDALVQAVSDLLDCPQKGQKISRAGFEVLKENQGSLKRHLTLLAPYIEKENAEKSDLRRHI</sequence>
<dbReference type="EC" id="2.4.99.12" evidence="4 13"/>
<gene>
    <name evidence="16" type="ORF">RO21_05870</name>
</gene>
<dbReference type="Gene3D" id="3.40.50.2000">
    <property type="entry name" value="Glycogen Phosphorylase B"/>
    <property type="match status" value="1"/>
</dbReference>
<evidence type="ECO:0000256" key="3">
    <source>
        <dbReference type="ARBA" id="ARBA00006380"/>
    </source>
</evidence>
<dbReference type="PATRIC" id="fig|67855.3.peg.1153"/>
<organism evidence="16 17">
    <name type="scientific">Muribacter muris</name>
    <dbReference type="NCBI Taxonomy" id="67855"/>
    <lineage>
        <taxon>Bacteria</taxon>
        <taxon>Pseudomonadati</taxon>
        <taxon>Pseudomonadota</taxon>
        <taxon>Gammaproteobacteria</taxon>
        <taxon>Pasteurellales</taxon>
        <taxon>Pasteurellaceae</taxon>
        <taxon>Muribacter</taxon>
    </lineage>
</organism>
<keyword evidence="8" id="KW-0735">Signal-anchor</keyword>
<comment type="similarity">
    <text evidence="3">Belongs to the glycosyltransferase group 1 family. Glycosyltransferase 30 subfamily.</text>
</comment>
<keyword evidence="13" id="KW-1003">Cell membrane</keyword>
<feature type="domain" description="Glycosyl transferase family 1" evidence="14">
    <location>
        <begin position="251"/>
        <end position="402"/>
    </location>
</feature>
<proteinExistence type="inferred from homology"/>
<dbReference type="NCBIfam" id="NF004388">
    <property type="entry name" value="PRK05749.1-4"/>
    <property type="match status" value="1"/>
</dbReference>
<comment type="pathway">
    <text evidence="2 13">Bacterial outer membrane biogenesis; LPS core biosynthesis.</text>
</comment>
<dbReference type="Pfam" id="PF04413">
    <property type="entry name" value="Glycos_transf_N"/>
    <property type="match status" value="1"/>
</dbReference>
<dbReference type="GO" id="GO:0005886">
    <property type="term" value="C:plasma membrane"/>
    <property type="evidence" value="ECO:0007669"/>
    <property type="project" value="UniProtKB-SubCell"/>
</dbReference>
<evidence type="ECO:0000256" key="7">
    <source>
        <dbReference type="ARBA" id="ARBA00022679"/>
    </source>
</evidence>
<dbReference type="GO" id="GO:0009244">
    <property type="term" value="P:lipopolysaccharide core region biosynthetic process"/>
    <property type="evidence" value="ECO:0007669"/>
    <property type="project" value="UniProtKB-UniRule"/>
</dbReference>
<dbReference type="AlphaFoldDB" id="A0A0J5P6Y1"/>
<dbReference type="Pfam" id="PF00534">
    <property type="entry name" value="Glycos_transf_1"/>
    <property type="match status" value="1"/>
</dbReference>
<dbReference type="SUPFAM" id="SSF53756">
    <property type="entry name" value="UDP-Glycosyltransferase/glycogen phosphorylase"/>
    <property type="match status" value="1"/>
</dbReference>
<keyword evidence="13" id="KW-0448">Lipopolysaccharide biosynthesis</keyword>
<dbReference type="Gene3D" id="3.40.50.11720">
    <property type="entry name" value="3-Deoxy-D-manno-octulosonic-acid transferase, N-terminal domain"/>
    <property type="match status" value="1"/>
</dbReference>
<evidence type="ECO:0000256" key="1">
    <source>
        <dbReference type="ARBA" id="ARBA00004388"/>
    </source>
</evidence>
<dbReference type="PANTHER" id="PTHR42755:SF1">
    <property type="entry name" value="3-DEOXY-D-MANNO-OCTULOSONIC ACID TRANSFERASE, MITOCHONDRIAL-RELATED"/>
    <property type="match status" value="1"/>
</dbReference>
<dbReference type="InterPro" id="IPR038107">
    <property type="entry name" value="Glycos_transf_N_sf"/>
</dbReference>
<dbReference type="PANTHER" id="PTHR42755">
    <property type="entry name" value="3-DEOXY-MANNO-OCTULOSONATE CYTIDYLYLTRANSFERASE"/>
    <property type="match status" value="1"/>
</dbReference>
<evidence type="ECO:0000256" key="8">
    <source>
        <dbReference type="ARBA" id="ARBA00022968"/>
    </source>
</evidence>
<keyword evidence="17" id="KW-1185">Reference proteome</keyword>
<evidence type="ECO:0000256" key="5">
    <source>
        <dbReference type="ARBA" id="ARBA00019077"/>
    </source>
</evidence>
<evidence type="ECO:0000256" key="9">
    <source>
        <dbReference type="ARBA" id="ARBA00031445"/>
    </source>
</evidence>
<protein>
    <recommendedName>
        <fullName evidence="5 13">3-deoxy-D-manno-octulosonic acid transferase</fullName>
        <shortName evidence="13">Kdo transferase</shortName>
        <ecNumber evidence="4 13">2.4.99.12</ecNumber>
    </recommendedName>
    <alternativeName>
        <fullName evidence="9 13">Lipid IV(A) 3-deoxy-D-manno-octulosonic acid transferase</fullName>
    </alternativeName>
</protein>
<dbReference type="UniPathway" id="UPA00958"/>
<dbReference type="InterPro" id="IPR001296">
    <property type="entry name" value="Glyco_trans_1"/>
</dbReference>
<evidence type="ECO:0000256" key="6">
    <source>
        <dbReference type="ARBA" id="ARBA00022519"/>
    </source>
</evidence>
<keyword evidence="8" id="KW-0812">Transmembrane</keyword>
<evidence type="ECO:0000256" key="4">
    <source>
        <dbReference type="ARBA" id="ARBA00012621"/>
    </source>
</evidence>
<feature type="domain" description="3-deoxy-D-manno-octulosonic-acid transferase N-terminal" evidence="15">
    <location>
        <begin position="34"/>
        <end position="212"/>
    </location>
</feature>
<evidence type="ECO:0000256" key="2">
    <source>
        <dbReference type="ARBA" id="ARBA00004713"/>
    </source>
</evidence>
<evidence type="ECO:0000259" key="14">
    <source>
        <dbReference type="Pfam" id="PF00534"/>
    </source>
</evidence>
<dbReference type="GO" id="GO:0009245">
    <property type="term" value="P:lipid A biosynthetic process"/>
    <property type="evidence" value="ECO:0007669"/>
    <property type="project" value="TreeGrafter"/>
</dbReference>
<dbReference type="FunFam" id="3.40.50.11720:FF:000001">
    <property type="entry name" value="3-deoxy-D-manno-octulosonic acid transferase"/>
    <property type="match status" value="1"/>
</dbReference>
<comment type="caution">
    <text evidence="16">The sequence shown here is derived from an EMBL/GenBank/DDBJ whole genome shotgun (WGS) entry which is preliminary data.</text>
</comment>
<reference evidence="16 17" key="1">
    <citation type="submission" date="2014-12" db="EMBL/GenBank/DDBJ databases">
        <title>Reclassification of Actinobacillus muris as Muribacter muris.</title>
        <authorList>
            <person name="Christensen H."/>
            <person name="Nicklas W."/>
            <person name="Bisgaard M."/>
        </authorList>
    </citation>
    <scope>NUCLEOTIDE SEQUENCE [LARGE SCALE GENOMIC DNA]</scope>
    <source>
        <strain evidence="16 17">Ackerman80-443D</strain>
    </source>
</reference>
<dbReference type="STRING" id="67855.RO21_05870"/>
<evidence type="ECO:0000256" key="12">
    <source>
        <dbReference type="PIRSR" id="PIRSR639901-2"/>
    </source>
</evidence>
<evidence type="ECO:0000256" key="10">
    <source>
        <dbReference type="ARBA" id="ARBA00049183"/>
    </source>
</evidence>
<evidence type="ECO:0000313" key="17">
    <source>
        <dbReference type="Proteomes" id="UP000036270"/>
    </source>
</evidence>
<feature type="site" description="Transition state stabilizer" evidence="12">
    <location>
        <position position="132"/>
    </location>
</feature>
<dbReference type="InterPro" id="IPR007507">
    <property type="entry name" value="Glycos_transf_N"/>
</dbReference>
<dbReference type="EMBL" id="JWIZ01000031">
    <property type="protein sequence ID" value="KMK51530.1"/>
    <property type="molecule type" value="Genomic_DNA"/>
</dbReference>
<dbReference type="InterPro" id="IPR039901">
    <property type="entry name" value="Kdotransferase"/>
</dbReference>
<dbReference type="Proteomes" id="UP000036270">
    <property type="component" value="Unassembled WGS sequence"/>
</dbReference>
<comment type="subcellular location">
    <subcellularLocation>
        <location evidence="1">Cell inner membrane</location>
        <topology evidence="1">Single-pass membrane protein</topology>
        <orientation evidence="1">Cytoplasmic side</orientation>
    </subcellularLocation>
    <subcellularLocation>
        <location evidence="13">Cell membrane</location>
    </subcellularLocation>
</comment>
<keyword evidence="6" id="KW-0997">Cell inner membrane</keyword>
<keyword evidence="6" id="KW-0472">Membrane</keyword>
<dbReference type="FunFam" id="3.40.50.2000:FF:000032">
    <property type="entry name" value="3-deoxy-D-manno-octulosonic acid transferase"/>
    <property type="match status" value="1"/>
</dbReference>
<comment type="catalytic activity">
    <reaction evidence="10 13">
        <text>lipid IVA (E. coli) + CMP-3-deoxy-beta-D-manno-octulosonate = alpha-Kdo-(2-&gt;6)-lipid IVA (E. coli) + CMP + H(+)</text>
        <dbReference type="Rhea" id="RHEA:28066"/>
        <dbReference type="ChEBI" id="CHEBI:15378"/>
        <dbReference type="ChEBI" id="CHEBI:58603"/>
        <dbReference type="ChEBI" id="CHEBI:60364"/>
        <dbReference type="ChEBI" id="CHEBI:60377"/>
        <dbReference type="ChEBI" id="CHEBI:85987"/>
        <dbReference type="EC" id="2.4.99.12"/>
    </reaction>
</comment>
<feature type="site" description="Transition state stabilizer" evidence="12">
    <location>
        <position position="210"/>
    </location>
</feature>
<comment type="function">
    <text evidence="13">Involved in lipopolysaccharide (LPS) biosynthesis. Catalyzes the transfer of 3-deoxy-D-manno-octulosonate (Kdo) residue(s) from CMP-Kdo to lipid IV(A), the tetraacyldisaccharide-1,4'-bisphosphate precursor of lipid A.</text>
</comment>
<keyword evidence="7 13" id="KW-0808">Transferase</keyword>
<evidence type="ECO:0000256" key="13">
    <source>
        <dbReference type="RuleBase" id="RU365103"/>
    </source>
</evidence>
<accession>A0A0J5P6Y1</accession>
<dbReference type="GO" id="GO:0043842">
    <property type="term" value="F:Kdo transferase activity"/>
    <property type="evidence" value="ECO:0007669"/>
    <property type="project" value="UniProtKB-EC"/>
</dbReference>
<evidence type="ECO:0000259" key="15">
    <source>
        <dbReference type="Pfam" id="PF04413"/>
    </source>
</evidence>
<evidence type="ECO:0000256" key="11">
    <source>
        <dbReference type="PIRSR" id="PIRSR639901-1"/>
    </source>
</evidence>
<name>A0A0J5P6Y1_9PAST</name>